<dbReference type="InterPro" id="IPR011083">
    <property type="entry name" value="Phage_tail_collar_dom"/>
</dbReference>
<feature type="domain" description="Phage tail collar" evidence="1">
    <location>
        <begin position="8"/>
        <end position="63"/>
    </location>
</feature>
<evidence type="ECO:0000259" key="1">
    <source>
        <dbReference type="Pfam" id="PF07484"/>
    </source>
</evidence>
<protein>
    <submittedName>
        <fullName evidence="2">Microcystin-dependent protein</fullName>
    </submittedName>
</protein>
<organism evidence="2 4">
    <name type="scientific">Saliniramus fredricksonii</name>
    <dbReference type="NCBI Taxonomy" id="1653334"/>
    <lineage>
        <taxon>Bacteria</taxon>
        <taxon>Pseudomonadati</taxon>
        <taxon>Pseudomonadota</taxon>
        <taxon>Alphaproteobacteria</taxon>
        <taxon>Hyphomicrobiales</taxon>
        <taxon>Salinarimonadaceae</taxon>
        <taxon>Saliniramus</taxon>
    </lineage>
</organism>
<dbReference type="InterPro" id="IPR037053">
    <property type="entry name" value="Phage_tail_collar_dom_sf"/>
</dbReference>
<dbReference type="PATRIC" id="fig|1653334.4.peg.1894"/>
<reference evidence="2 4" key="1">
    <citation type="submission" date="2015-09" db="EMBL/GenBank/DDBJ databases">
        <title>Identification and resolution of microdiversity through metagenomic sequencing of parallel consortia.</title>
        <authorList>
            <person name="Nelson W.C."/>
            <person name="Romine M.F."/>
            <person name="Lindemann S.R."/>
        </authorList>
    </citation>
    <scope>NUCLEOTIDE SEQUENCE [LARGE SCALE GENOMIC DNA]</scope>
    <source>
        <strain evidence="2">HL-109</strain>
    </source>
</reference>
<name>A0A0P7XY65_9HYPH</name>
<proteinExistence type="predicted"/>
<dbReference type="Gene3D" id="3.90.1340.10">
    <property type="entry name" value="Phage tail collar domain"/>
    <property type="match status" value="1"/>
</dbReference>
<dbReference type="Proteomes" id="UP000182800">
    <property type="component" value="Unassembled WGS sequence"/>
</dbReference>
<evidence type="ECO:0000313" key="5">
    <source>
        <dbReference type="Proteomes" id="UP000182800"/>
    </source>
</evidence>
<dbReference type="STRING" id="1653334.GA0071312_3691"/>
<dbReference type="EMBL" id="FMBM01000003">
    <property type="protein sequence ID" value="SCC82683.1"/>
    <property type="molecule type" value="Genomic_DNA"/>
</dbReference>
<keyword evidence="5" id="KW-1185">Reference proteome</keyword>
<dbReference type="SUPFAM" id="SSF88874">
    <property type="entry name" value="Receptor-binding domain of short tail fibre protein gp12"/>
    <property type="match status" value="1"/>
</dbReference>
<dbReference type="Proteomes" id="UP000050497">
    <property type="component" value="Unassembled WGS sequence"/>
</dbReference>
<dbReference type="Pfam" id="PF07484">
    <property type="entry name" value="Collar"/>
    <property type="match status" value="1"/>
</dbReference>
<evidence type="ECO:0000313" key="4">
    <source>
        <dbReference type="Proteomes" id="UP000050497"/>
    </source>
</evidence>
<reference evidence="3 5" key="2">
    <citation type="submission" date="2016-08" db="EMBL/GenBank/DDBJ databases">
        <authorList>
            <person name="Varghese N."/>
            <person name="Submissions Spin"/>
        </authorList>
    </citation>
    <scope>NUCLEOTIDE SEQUENCE [LARGE SCALE GENOMIC DNA]</scope>
    <source>
        <strain evidence="3 5">HL-109</strain>
    </source>
</reference>
<dbReference type="EMBL" id="LJSX01000001">
    <property type="protein sequence ID" value="KPQ12640.1"/>
    <property type="molecule type" value="Genomic_DNA"/>
</dbReference>
<sequence>MDQPFISMIMIWAPDFAPQNWSFCAGQLIAISQNQALFSLIGTTYGGDGHTTFALPDLRGRAPTGVGHGPGLDPIQLGWHGGTNEVTLTQVNMPAHSHDAGSMSAATQAWDTPGTDHNPLPGKGLAAAKQGSGITAQDVSAYADPSGNAVDLAGGHIHGTTGMAGGSQPFGIMQPYLGLNFCIAMYGLYPSRS</sequence>
<comment type="caution">
    <text evidence="2">The sequence shown here is derived from an EMBL/GenBank/DDBJ whole genome shotgun (WGS) entry which is preliminary data.</text>
</comment>
<accession>A0A0P7XY65</accession>
<evidence type="ECO:0000313" key="2">
    <source>
        <dbReference type="EMBL" id="KPQ12640.1"/>
    </source>
</evidence>
<dbReference type="AlphaFoldDB" id="A0A0P7XY65"/>
<dbReference type="OrthoDB" id="9810174at2"/>
<evidence type="ECO:0000313" key="3">
    <source>
        <dbReference type="EMBL" id="SCC82683.1"/>
    </source>
</evidence>
<dbReference type="RefSeq" id="WP_074446599.1">
    <property type="nucleotide sequence ID" value="NZ_FMBM01000003.1"/>
</dbReference>
<gene>
    <name evidence="3" type="ORF">GA0071312_3691</name>
    <name evidence="2" type="ORF">HLUCCO17_00670</name>
</gene>